<keyword evidence="2" id="KW-1185">Reference proteome</keyword>
<name>A0A2V1DLS3_9PLEO</name>
<dbReference type="EMBL" id="KZ805421">
    <property type="protein sequence ID" value="PVH98084.1"/>
    <property type="molecule type" value="Genomic_DNA"/>
</dbReference>
<organism evidence="1 2">
    <name type="scientific">Periconia macrospinosa</name>
    <dbReference type="NCBI Taxonomy" id="97972"/>
    <lineage>
        <taxon>Eukaryota</taxon>
        <taxon>Fungi</taxon>
        <taxon>Dikarya</taxon>
        <taxon>Ascomycota</taxon>
        <taxon>Pezizomycotina</taxon>
        <taxon>Dothideomycetes</taxon>
        <taxon>Pleosporomycetidae</taxon>
        <taxon>Pleosporales</taxon>
        <taxon>Massarineae</taxon>
        <taxon>Periconiaceae</taxon>
        <taxon>Periconia</taxon>
    </lineage>
</organism>
<protein>
    <submittedName>
        <fullName evidence="1">Uncharacterized protein</fullName>
    </submittedName>
</protein>
<evidence type="ECO:0000313" key="1">
    <source>
        <dbReference type="EMBL" id="PVH98084.1"/>
    </source>
</evidence>
<gene>
    <name evidence="1" type="ORF">DM02DRAFT_59746</name>
</gene>
<dbReference type="Proteomes" id="UP000244855">
    <property type="component" value="Unassembled WGS sequence"/>
</dbReference>
<reference evidence="1 2" key="1">
    <citation type="journal article" date="2018" name="Sci. Rep.">
        <title>Comparative genomics provides insights into the lifestyle and reveals functional heterogeneity of dark septate endophytic fungi.</title>
        <authorList>
            <person name="Knapp D.G."/>
            <person name="Nemeth J.B."/>
            <person name="Barry K."/>
            <person name="Hainaut M."/>
            <person name="Henrissat B."/>
            <person name="Johnson J."/>
            <person name="Kuo A."/>
            <person name="Lim J.H.P."/>
            <person name="Lipzen A."/>
            <person name="Nolan M."/>
            <person name="Ohm R.A."/>
            <person name="Tamas L."/>
            <person name="Grigoriev I.V."/>
            <person name="Spatafora J.W."/>
            <person name="Nagy L.G."/>
            <person name="Kovacs G.M."/>
        </authorList>
    </citation>
    <scope>NUCLEOTIDE SEQUENCE [LARGE SCALE GENOMIC DNA]</scope>
    <source>
        <strain evidence="1 2">DSE2036</strain>
    </source>
</reference>
<proteinExistence type="predicted"/>
<sequence>MSFELRLELQTMPSNGEIRRLSYTLMEHRRNIFNQSPKLLHEGKSHSMHKEPIHPEYDHQPCSIYQSKRLPACISSARSTYLSSQFPNPSQSPISP</sequence>
<accession>A0A2V1DLS3</accession>
<evidence type="ECO:0000313" key="2">
    <source>
        <dbReference type="Proteomes" id="UP000244855"/>
    </source>
</evidence>
<dbReference type="AlphaFoldDB" id="A0A2V1DLS3"/>